<dbReference type="PROSITE" id="PS51471">
    <property type="entry name" value="FE2OG_OXY"/>
    <property type="match status" value="1"/>
</dbReference>
<evidence type="ECO:0000313" key="14">
    <source>
        <dbReference type="EMBL" id="KAK3757358.1"/>
    </source>
</evidence>
<evidence type="ECO:0000256" key="12">
    <source>
        <dbReference type="ARBA" id="ARBA00023180"/>
    </source>
</evidence>
<dbReference type="GO" id="GO:0004656">
    <property type="term" value="F:procollagen-proline 4-dioxygenase activity"/>
    <property type="evidence" value="ECO:0007669"/>
    <property type="project" value="UniProtKB-EC"/>
</dbReference>
<evidence type="ECO:0000256" key="1">
    <source>
        <dbReference type="ARBA" id="ARBA00001961"/>
    </source>
</evidence>
<reference evidence="14" key="1">
    <citation type="journal article" date="2023" name="G3 (Bethesda)">
        <title>A reference genome for the long-term kleptoplast-retaining sea slug Elysia crispata morphotype clarki.</title>
        <authorList>
            <person name="Eastman K.E."/>
            <person name="Pendleton A.L."/>
            <person name="Shaikh M.A."/>
            <person name="Suttiyut T."/>
            <person name="Ogas R."/>
            <person name="Tomko P."/>
            <person name="Gavelis G."/>
            <person name="Widhalm J.R."/>
            <person name="Wisecaver J.H."/>
        </authorList>
    </citation>
    <scope>NUCLEOTIDE SEQUENCE</scope>
    <source>
        <strain evidence="14">ECLA1</strain>
    </source>
</reference>
<keyword evidence="11" id="KW-0408">Iron</keyword>
<evidence type="ECO:0000256" key="10">
    <source>
        <dbReference type="ARBA" id="ARBA00023002"/>
    </source>
</evidence>
<keyword evidence="7" id="KW-0256">Endoplasmic reticulum</keyword>
<comment type="function">
    <text evidence="2">Catalyzes the post-translational formation of 4-hydroxyproline in -Xaa-Pro-Gly- sequences in collagens and other proteins.</text>
</comment>
<keyword evidence="10" id="KW-0560">Oxidoreductase</keyword>
<evidence type="ECO:0000256" key="6">
    <source>
        <dbReference type="ARBA" id="ARBA00022723"/>
    </source>
</evidence>
<keyword evidence="12" id="KW-0325">Glycoprotein</keyword>
<evidence type="ECO:0000256" key="11">
    <source>
        <dbReference type="ARBA" id="ARBA00023004"/>
    </source>
</evidence>
<dbReference type="Gene3D" id="2.60.120.620">
    <property type="entry name" value="q2cbj1_9rhob like domain"/>
    <property type="match status" value="1"/>
</dbReference>
<proteinExistence type="inferred from homology"/>
<dbReference type="InterPro" id="IPR044862">
    <property type="entry name" value="Pro_4_hyd_alph_FE2OG_OXY"/>
</dbReference>
<evidence type="ECO:0000256" key="2">
    <source>
        <dbReference type="ARBA" id="ARBA00002035"/>
    </source>
</evidence>
<protein>
    <recommendedName>
        <fullName evidence="5">procollagen-proline 4-dioxygenase</fullName>
        <ecNumber evidence="5">1.14.11.2</ecNumber>
    </recommendedName>
</protein>
<evidence type="ECO:0000256" key="9">
    <source>
        <dbReference type="ARBA" id="ARBA00022964"/>
    </source>
</evidence>
<comment type="similarity">
    <text evidence="4">Belongs to the P4HA family.</text>
</comment>
<dbReference type="GO" id="GO:0005506">
    <property type="term" value="F:iron ion binding"/>
    <property type="evidence" value="ECO:0007669"/>
    <property type="project" value="InterPro"/>
</dbReference>
<keyword evidence="9" id="KW-0223">Dioxygenase</keyword>
<dbReference type="Pfam" id="PF13640">
    <property type="entry name" value="2OG-FeII_Oxy_3"/>
    <property type="match status" value="1"/>
</dbReference>
<dbReference type="Gene3D" id="1.25.40.10">
    <property type="entry name" value="Tetratricopeptide repeat domain"/>
    <property type="match status" value="1"/>
</dbReference>
<dbReference type="InterPro" id="IPR006620">
    <property type="entry name" value="Pro_4_hyd_alph"/>
</dbReference>
<feature type="domain" description="Fe2OG dioxygenase" evidence="13">
    <location>
        <begin position="549"/>
        <end position="657"/>
    </location>
</feature>
<accession>A0AAE0YU94</accession>
<name>A0AAE0YU94_9GAST</name>
<evidence type="ECO:0000256" key="3">
    <source>
        <dbReference type="ARBA" id="ARBA00004319"/>
    </source>
</evidence>
<keyword evidence="8" id="KW-0847">Vitamin C</keyword>
<comment type="caution">
    <text evidence="14">The sequence shown here is derived from an EMBL/GenBank/DDBJ whole genome shotgun (WGS) entry which is preliminary data.</text>
</comment>
<dbReference type="InterPro" id="IPR005123">
    <property type="entry name" value="Oxoglu/Fe-dep_dioxygenase_dom"/>
</dbReference>
<dbReference type="PANTHER" id="PTHR10869">
    <property type="entry name" value="PROLYL 4-HYDROXYLASE ALPHA SUBUNIT"/>
    <property type="match status" value="1"/>
</dbReference>
<dbReference type="PANTHER" id="PTHR10869:SF244">
    <property type="entry name" value="PROLYL 4-HYDROXYLASE SUBUNIT ALPHA-2"/>
    <property type="match status" value="1"/>
</dbReference>
<comment type="subcellular location">
    <subcellularLocation>
        <location evidence="3">Endoplasmic reticulum lumen</location>
    </subcellularLocation>
</comment>
<keyword evidence="15" id="KW-1185">Reference proteome</keyword>
<dbReference type="Pfam" id="PF08336">
    <property type="entry name" value="P4Ha_N"/>
    <property type="match status" value="1"/>
</dbReference>
<dbReference type="GO" id="GO:0005788">
    <property type="term" value="C:endoplasmic reticulum lumen"/>
    <property type="evidence" value="ECO:0007669"/>
    <property type="project" value="UniProtKB-SubCell"/>
</dbReference>
<dbReference type="AlphaFoldDB" id="A0AAE0YU94"/>
<dbReference type="InterPro" id="IPR045054">
    <property type="entry name" value="P4HA-like"/>
</dbReference>
<evidence type="ECO:0000256" key="7">
    <source>
        <dbReference type="ARBA" id="ARBA00022824"/>
    </source>
</evidence>
<dbReference type="Proteomes" id="UP001283361">
    <property type="component" value="Unassembled WGS sequence"/>
</dbReference>
<gene>
    <name evidence="14" type="ORF">RRG08_008745</name>
</gene>
<dbReference type="Gene3D" id="6.10.140.1460">
    <property type="match status" value="1"/>
</dbReference>
<dbReference type="EMBL" id="JAWDGP010005383">
    <property type="protein sequence ID" value="KAK3757358.1"/>
    <property type="molecule type" value="Genomic_DNA"/>
</dbReference>
<dbReference type="EC" id="1.14.11.2" evidence="5"/>
<dbReference type="SMART" id="SM00702">
    <property type="entry name" value="P4Hc"/>
    <property type="match status" value="1"/>
</dbReference>
<dbReference type="InterPro" id="IPR011990">
    <property type="entry name" value="TPR-like_helical_dom_sf"/>
</dbReference>
<evidence type="ECO:0000313" key="15">
    <source>
        <dbReference type="Proteomes" id="UP001283361"/>
    </source>
</evidence>
<sequence length="691" mass="77603">MLGLGLQPDLTLGKHWKSSTKLSRNHIKYPEQLITKACVHVSLTAVRVNSWSKPALSLSPAFSPSPLSPVGHAMLQPALLQPVVCLIGTAAITDTDCVCLLSAVCCLPLRRETEWPGRDGSSYCGWSTQLARRAHQVIWYIRIYADRTMATALRDETRPQIWLTILTWSTVLIMVGGEIFTSSLKVERLVQEERTVLDELKQYIDHQYDRLKDLSSFYTDRVKELNLQDSSKTPEVLQHPNAVYKAIKRFSSDYALALGENLESFRRTVATAQVPFEADHGDIRGATLSLLRLQSVYQLKAVDMAQGDYLGYRGPPLSPIDTFELGQLAFSESRLNDSLDWLNVTLSLLSHFSAKASSHLSPAHVKALMGRVHLYGGNDYMAQGLYDEVKFTDPSGGDTLELSKELLDRPRALLPKQQDYFQNFSRLCSLDNVLHVPNPAHPTMVCRYREALLPYYLFKEEILSEQPFASVIYNLTSDIEADTLKNHVKNQLVRGRVGDTATSFVSDIRTSDLSWVWDSESSTAANISLRIKHLTGLETNQDPSAGPASTEAFQVVNYGLGGHYEVHVDPFEDDATIEQVMENSGNRIATVLLYLSDVTRGGSTVFTKAGMAVAPVKNMALFWYNFRPDHQLDYLTYHAGCPVVIGHKWIANKWIWTAGNTFRRRCALSPQASQLDIERDMRKSYRPLEPR</sequence>
<keyword evidence="6" id="KW-0479">Metal-binding</keyword>
<evidence type="ECO:0000259" key="13">
    <source>
        <dbReference type="PROSITE" id="PS51471"/>
    </source>
</evidence>
<organism evidence="14 15">
    <name type="scientific">Elysia crispata</name>
    <name type="common">lettuce slug</name>
    <dbReference type="NCBI Taxonomy" id="231223"/>
    <lineage>
        <taxon>Eukaryota</taxon>
        <taxon>Metazoa</taxon>
        <taxon>Spiralia</taxon>
        <taxon>Lophotrochozoa</taxon>
        <taxon>Mollusca</taxon>
        <taxon>Gastropoda</taxon>
        <taxon>Heterobranchia</taxon>
        <taxon>Euthyneura</taxon>
        <taxon>Panpulmonata</taxon>
        <taxon>Sacoglossa</taxon>
        <taxon>Placobranchoidea</taxon>
        <taxon>Plakobranchidae</taxon>
        <taxon>Elysia</taxon>
    </lineage>
</organism>
<comment type="cofactor">
    <cofactor evidence="1">
        <name>L-ascorbate</name>
        <dbReference type="ChEBI" id="CHEBI:38290"/>
    </cofactor>
</comment>
<dbReference type="InterPro" id="IPR013547">
    <property type="entry name" value="P4H_N"/>
</dbReference>
<evidence type="ECO:0000256" key="5">
    <source>
        <dbReference type="ARBA" id="ARBA00012269"/>
    </source>
</evidence>
<evidence type="ECO:0000256" key="8">
    <source>
        <dbReference type="ARBA" id="ARBA00022896"/>
    </source>
</evidence>
<evidence type="ECO:0000256" key="4">
    <source>
        <dbReference type="ARBA" id="ARBA00006511"/>
    </source>
</evidence>
<dbReference type="GO" id="GO:0031418">
    <property type="term" value="F:L-ascorbic acid binding"/>
    <property type="evidence" value="ECO:0007669"/>
    <property type="project" value="UniProtKB-KW"/>
</dbReference>